<gene>
    <name evidence="2" type="ORF">BATDEDRAFT_87086</name>
</gene>
<feature type="region of interest" description="Disordered" evidence="1">
    <location>
        <begin position="251"/>
        <end position="336"/>
    </location>
</feature>
<feature type="compositionally biased region" description="Basic and acidic residues" evidence="1">
    <location>
        <begin position="273"/>
        <end position="299"/>
    </location>
</feature>
<dbReference type="RefSeq" id="XP_006677670.1">
    <property type="nucleotide sequence ID" value="XM_006677607.1"/>
</dbReference>
<accession>F4NXW4</accession>
<dbReference type="InParanoid" id="F4NXW4"/>
<dbReference type="EMBL" id="GL882881">
    <property type="protein sequence ID" value="EGF82211.1"/>
    <property type="molecule type" value="Genomic_DNA"/>
</dbReference>
<feature type="region of interest" description="Disordered" evidence="1">
    <location>
        <begin position="373"/>
        <end position="397"/>
    </location>
</feature>
<reference evidence="2 3" key="1">
    <citation type="submission" date="2009-12" db="EMBL/GenBank/DDBJ databases">
        <title>The draft genome of Batrachochytrium dendrobatidis.</title>
        <authorList>
            <consortium name="US DOE Joint Genome Institute (JGI-PGF)"/>
            <person name="Kuo A."/>
            <person name="Salamov A."/>
            <person name="Schmutz J."/>
            <person name="Lucas S."/>
            <person name="Pitluck S."/>
            <person name="Rosenblum E."/>
            <person name="Stajich J."/>
            <person name="Eisen M."/>
            <person name="Grigoriev I.V."/>
        </authorList>
    </citation>
    <scope>NUCLEOTIDE SEQUENCE [LARGE SCALE GENOMIC DNA]</scope>
    <source>
        <strain evidence="3">JAM81 / FGSC 10211</strain>
    </source>
</reference>
<keyword evidence="3" id="KW-1185">Reference proteome</keyword>
<dbReference type="AlphaFoldDB" id="F4NXW4"/>
<feature type="compositionally biased region" description="Polar residues" evidence="1">
    <location>
        <begin position="303"/>
        <end position="336"/>
    </location>
</feature>
<evidence type="ECO:0000313" key="2">
    <source>
        <dbReference type="EMBL" id="EGF82211.1"/>
    </source>
</evidence>
<organism evidence="2 3">
    <name type="scientific">Batrachochytrium dendrobatidis (strain JAM81 / FGSC 10211)</name>
    <name type="common">Frog chytrid fungus</name>
    <dbReference type="NCBI Taxonomy" id="684364"/>
    <lineage>
        <taxon>Eukaryota</taxon>
        <taxon>Fungi</taxon>
        <taxon>Fungi incertae sedis</taxon>
        <taxon>Chytridiomycota</taxon>
        <taxon>Chytridiomycota incertae sedis</taxon>
        <taxon>Chytridiomycetes</taxon>
        <taxon>Rhizophydiales</taxon>
        <taxon>Rhizophydiales incertae sedis</taxon>
        <taxon>Batrachochytrium</taxon>
    </lineage>
</organism>
<name>F4NXW4_BATDJ</name>
<evidence type="ECO:0000256" key="1">
    <source>
        <dbReference type="SAM" id="MobiDB-lite"/>
    </source>
</evidence>
<feature type="region of interest" description="Disordered" evidence="1">
    <location>
        <begin position="67"/>
        <end position="89"/>
    </location>
</feature>
<feature type="compositionally biased region" description="Polar residues" evidence="1">
    <location>
        <begin position="258"/>
        <end position="272"/>
    </location>
</feature>
<protein>
    <submittedName>
        <fullName evidence="2">Uncharacterized protein</fullName>
    </submittedName>
</protein>
<dbReference type="HOGENOM" id="CLU_694418_0_0_1"/>
<dbReference type="Proteomes" id="UP000007241">
    <property type="component" value="Unassembled WGS sequence"/>
</dbReference>
<sequence>MLFECCTIISYQKPKTAVITPTSFLETTMTTSTVSFETSTSKVEEPKDLKYDSNFYRIADRKINYFNQPSSDSTPKSTAPSRSRQNPRCSPQALLKKEKLPYSSHSSYIKHLTSIVRSTGMNAIQSQKVAKKRQEYLERATKELDSYQRMQTHGYVKIYSGQKMRLWLKDNFNAAQAAADQYNEVAKTDLAAYKQAKKKLEEAKINPRAFSLSECSTESEPSIDDSRLPLLEIEDPDDECAPSRARIASKVIDPRIVSGSTHSRAPCSNPNGTRRDLQKPKSRELPKRLLDRANSRMPRDTLQIPSLKNSVKADTTETDNGNINSSTNPDSPPLTGNTLHIPVRYASRTLTLDSTEFENSREQHQRVDIETVRRKHANRERGYGPVGGFKSFPSPPQ</sequence>
<evidence type="ECO:0000313" key="3">
    <source>
        <dbReference type="Proteomes" id="UP000007241"/>
    </source>
</evidence>
<proteinExistence type="predicted"/>
<dbReference type="GeneID" id="18242664"/>